<gene>
    <name evidence="1" type="ORF">GCM10007913_34410</name>
</gene>
<dbReference type="InterPro" id="IPR011989">
    <property type="entry name" value="ARM-like"/>
</dbReference>
<keyword evidence="2" id="KW-1185">Reference proteome</keyword>
<reference evidence="1" key="2">
    <citation type="submission" date="2023-01" db="EMBL/GenBank/DDBJ databases">
        <title>Draft genome sequence of Devosia yakushimensis strain NBRC 103855.</title>
        <authorList>
            <person name="Sun Q."/>
            <person name="Mori K."/>
        </authorList>
    </citation>
    <scope>NUCLEOTIDE SEQUENCE</scope>
    <source>
        <strain evidence="1">NBRC 103855</strain>
    </source>
</reference>
<protein>
    <recommendedName>
        <fullName evidence="3">HEAT repeat domain-containing protein</fullName>
    </recommendedName>
</protein>
<dbReference type="InterPro" id="IPR016024">
    <property type="entry name" value="ARM-type_fold"/>
</dbReference>
<accession>A0ABQ5UHE8</accession>
<dbReference type="SUPFAM" id="SSF48371">
    <property type="entry name" value="ARM repeat"/>
    <property type="match status" value="1"/>
</dbReference>
<evidence type="ECO:0000313" key="1">
    <source>
        <dbReference type="EMBL" id="GLQ11509.1"/>
    </source>
</evidence>
<dbReference type="RefSeq" id="WP_284392968.1">
    <property type="nucleotide sequence ID" value="NZ_BSNG01000002.1"/>
</dbReference>
<dbReference type="Gene3D" id="1.25.10.10">
    <property type="entry name" value="Leucine-rich Repeat Variant"/>
    <property type="match status" value="1"/>
</dbReference>
<organism evidence="1 2">
    <name type="scientific">Devosia yakushimensis</name>
    <dbReference type="NCBI Taxonomy" id="470028"/>
    <lineage>
        <taxon>Bacteria</taxon>
        <taxon>Pseudomonadati</taxon>
        <taxon>Pseudomonadota</taxon>
        <taxon>Alphaproteobacteria</taxon>
        <taxon>Hyphomicrobiales</taxon>
        <taxon>Devosiaceae</taxon>
        <taxon>Devosia</taxon>
    </lineage>
</organism>
<sequence length="207" mass="22355">MSVADRLAGALDRRDEVPNVELAEDLVAREDRAGIAEVVELVRSGTSRQRNDGMKVLYEIGARRPDLIGGYCPVFLEALSSSNNRQVWGAMSALDSVAEQRAATLVAELPRILAAADKGSVIAKDRCTSILVKLARAGYAQKAVPILVERLKNAAPNQFPAYAEETASVMTPEQKPGFLAVLAQRIGGIGQKSKRERVERVMAKLNG</sequence>
<evidence type="ECO:0008006" key="3">
    <source>
        <dbReference type="Google" id="ProtNLM"/>
    </source>
</evidence>
<comment type="caution">
    <text evidence="1">The sequence shown here is derived from an EMBL/GenBank/DDBJ whole genome shotgun (WGS) entry which is preliminary data.</text>
</comment>
<evidence type="ECO:0000313" key="2">
    <source>
        <dbReference type="Proteomes" id="UP001161406"/>
    </source>
</evidence>
<reference evidence="1" key="1">
    <citation type="journal article" date="2014" name="Int. J. Syst. Evol. Microbiol.">
        <title>Complete genome of a new Firmicutes species belonging to the dominant human colonic microbiota ('Ruminococcus bicirculans') reveals two chromosomes and a selective capacity to utilize plant glucans.</title>
        <authorList>
            <consortium name="NISC Comparative Sequencing Program"/>
            <person name="Wegmann U."/>
            <person name="Louis P."/>
            <person name="Goesmann A."/>
            <person name="Henrissat B."/>
            <person name="Duncan S.H."/>
            <person name="Flint H.J."/>
        </authorList>
    </citation>
    <scope>NUCLEOTIDE SEQUENCE</scope>
    <source>
        <strain evidence="1">NBRC 103855</strain>
    </source>
</reference>
<proteinExistence type="predicted"/>
<dbReference type="Proteomes" id="UP001161406">
    <property type="component" value="Unassembled WGS sequence"/>
</dbReference>
<name>A0ABQ5UHE8_9HYPH</name>
<dbReference type="EMBL" id="BSNG01000002">
    <property type="protein sequence ID" value="GLQ11509.1"/>
    <property type="molecule type" value="Genomic_DNA"/>
</dbReference>